<dbReference type="InterPro" id="IPR041614">
    <property type="entry name" value="DprA_WH"/>
</dbReference>
<evidence type="ECO:0000313" key="4">
    <source>
        <dbReference type="EMBL" id="ETX05135.1"/>
    </source>
</evidence>
<name>W4M4K8_9BACT</name>
<evidence type="ECO:0000259" key="3">
    <source>
        <dbReference type="Pfam" id="PF17782"/>
    </source>
</evidence>
<feature type="domain" description="DprA winged helix" evidence="3">
    <location>
        <begin position="334"/>
        <end position="389"/>
    </location>
</feature>
<evidence type="ECO:0000256" key="1">
    <source>
        <dbReference type="ARBA" id="ARBA00006525"/>
    </source>
</evidence>
<dbReference type="EMBL" id="AZHX01001034">
    <property type="protein sequence ID" value="ETX05135.1"/>
    <property type="molecule type" value="Genomic_DNA"/>
</dbReference>
<comment type="caution">
    <text evidence="4">The sequence shown here is derived from an EMBL/GenBank/DDBJ whole genome shotgun (WGS) entry which is preliminary data.</text>
</comment>
<reference evidence="4 5" key="1">
    <citation type="journal article" date="2014" name="Nature">
        <title>An environmental bacterial taxon with a large and distinct metabolic repertoire.</title>
        <authorList>
            <person name="Wilson M.C."/>
            <person name="Mori T."/>
            <person name="Ruckert C."/>
            <person name="Uria A.R."/>
            <person name="Helf M.J."/>
            <person name="Takada K."/>
            <person name="Gernert C."/>
            <person name="Steffens U.A."/>
            <person name="Heycke N."/>
            <person name="Schmitt S."/>
            <person name="Rinke C."/>
            <person name="Helfrich E.J."/>
            <person name="Brachmann A.O."/>
            <person name="Gurgui C."/>
            <person name="Wakimoto T."/>
            <person name="Kracht M."/>
            <person name="Crusemann M."/>
            <person name="Hentschel U."/>
            <person name="Abe I."/>
            <person name="Matsunaga S."/>
            <person name="Kalinowski J."/>
            <person name="Takeyama H."/>
            <person name="Piel J."/>
        </authorList>
    </citation>
    <scope>NUCLEOTIDE SEQUENCE [LARGE SCALE GENOMIC DNA]</scope>
    <source>
        <strain evidence="5">TSY2</strain>
    </source>
</reference>
<proteinExistence type="inferred from homology"/>
<dbReference type="InterPro" id="IPR003488">
    <property type="entry name" value="DprA"/>
</dbReference>
<keyword evidence="5" id="KW-1185">Reference proteome</keyword>
<dbReference type="PATRIC" id="fig|1429439.4.peg.4201"/>
<dbReference type="Pfam" id="PF17782">
    <property type="entry name" value="WHD_DprA"/>
    <property type="match status" value="1"/>
</dbReference>
<dbReference type="PANTHER" id="PTHR43022">
    <property type="entry name" value="PROTEIN SMF"/>
    <property type="match status" value="1"/>
</dbReference>
<dbReference type="Proteomes" id="UP000019140">
    <property type="component" value="Unassembled WGS sequence"/>
</dbReference>
<feature type="domain" description="Smf/DprA SLOG" evidence="2">
    <location>
        <begin position="95"/>
        <end position="303"/>
    </location>
</feature>
<gene>
    <name evidence="4" type="ORF">ETSY2_24755</name>
</gene>
<organism evidence="4 5">
    <name type="scientific">Candidatus Entotheonella gemina</name>
    <dbReference type="NCBI Taxonomy" id="1429439"/>
    <lineage>
        <taxon>Bacteria</taxon>
        <taxon>Pseudomonadati</taxon>
        <taxon>Nitrospinota/Tectimicrobiota group</taxon>
        <taxon>Candidatus Tectimicrobiota</taxon>
        <taxon>Candidatus Entotheonellia</taxon>
        <taxon>Candidatus Entotheonellales</taxon>
        <taxon>Candidatus Entotheonellaceae</taxon>
        <taxon>Candidatus Entotheonella</taxon>
    </lineage>
</organism>
<evidence type="ECO:0000313" key="5">
    <source>
        <dbReference type="Proteomes" id="UP000019140"/>
    </source>
</evidence>
<dbReference type="SUPFAM" id="SSF102405">
    <property type="entry name" value="MCP/YpsA-like"/>
    <property type="match status" value="1"/>
</dbReference>
<accession>W4M4K8</accession>
<dbReference type="NCBIfam" id="TIGR00732">
    <property type="entry name" value="dprA"/>
    <property type="match status" value="1"/>
</dbReference>
<dbReference type="AlphaFoldDB" id="W4M4K8"/>
<dbReference type="Pfam" id="PF02481">
    <property type="entry name" value="DNA_processg_A"/>
    <property type="match status" value="1"/>
</dbReference>
<dbReference type="InterPro" id="IPR036388">
    <property type="entry name" value="WH-like_DNA-bd_sf"/>
</dbReference>
<comment type="similarity">
    <text evidence="1">Belongs to the DprA/Smf family.</text>
</comment>
<dbReference type="Gene3D" id="1.10.10.10">
    <property type="entry name" value="Winged helix-like DNA-binding domain superfamily/Winged helix DNA-binding domain"/>
    <property type="match status" value="1"/>
</dbReference>
<protein>
    <submittedName>
        <fullName evidence="4">Uncharacterized protein</fullName>
    </submittedName>
</protein>
<sequence length="406" mass="43847">MGRLLSGVTAAIQDAVSTDQQAWMALNMARQTWPALGKALAAYLAEPDRHQTVQQDGFQAVSAGVPEIADKVAVVQQSQSFRDELEGIRTHRVTLLTLADAAYPLALRWIADPPAALYVRGQLAPSHQLAVAVIGSRKPSPYGKMSAERFSRTLVEHGYTVVSGLARGIDSLAHQGALRAGGQTLAVLGSGINMVYPPENRPLYEQICSQGAILSEFSLHTKPDRWNFPRRNRIISGLALGTLVIEAAANSGSLHTARHALDQGREVFAVPGRIDDPNSRGTNGLIKKGAKLVETIDDILDELPEAVRTSAQRVREIDVQASHETEPGLETVPVAVALSPQETQILALLSDTETHIDAISATTQLPVHVVAGILLTLELRELVQQVPGKFFVRRTSKTAGTFDERK</sequence>
<dbReference type="PANTHER" id="PTHR43022:SF1">
    <property type="entry name" value="PROTEIN SMF"/>
    <property type="match status" value="1"/>
</dbReference>
<dbReference type="InterPro" id="IPR057666">
    <property type="entry name" value="DrpA_SLOG"/>
</dbReference>
<evidence type="ECO:0000259" key="2">
    <source>
        <dbReference type="Pfam" id="PF02481"/>
    </source>
</evidence>
<dbReference type="GO" id="GO:0009294">
    <property type="term" value="P:DNA-mediated transformation"/>
    <property type="evidence" value="ECO:0007669"/>
    <property type="project" value="InterPro"/>
</dbReference>
<dbReference type="Gene3D" id="3.40.50.450">
    <property type="match status" value="1"/>
</dbReference>
<dbReference type="HOGENOM" id="CLU_029601_1_1_7"/>